<evidence type="ECO:0000256" key="1">
    <source>
        <dbReference type="SAM" id="MobiDB-lite"/>
    </source>
</evidence>
<dbReference type="Proteomes" id="UP001602058">
    <property type="component" value="Unassembled WGS sequence"/>
</dbReference>
<keyword evidence="3" id="KW-1185">Reference proteome</keyword>
<proteinExistence type="predicted"/>
<comment type="caution">
    <text evidence="2">The sequence shown here is derived from an EMBL/GenBank/DDBJ whole genome shotgun (WGS) entry which is preliminary data.</text>
</comment>
<evidence type="ECO:0000313" key="3">
    <source>
        <dbReference type="Proteomes" id="UP001602058"/>
    </source>
</evidence>
<sequence length="70" mass="7984">MSGEGRLRRGSGAAPIRRRRPPWRPRSAVRVLSQTESVSEARHTTTVSGMVNNQQAQLRREYRWSSPAPR</sequence>
<accession>A0ABW6UBQ4</accession>
<protein>
    <submittedName>
        <fullName evidence="2">Uncharacterized protein</fullName>
    </submittedName>
</protein>
<feature type="region of interest" description="Disordered" evidence="1">
    <location>
        <begin position="1"/>
        <end position="70"/>
    </location>
</feature>
<organism evidence="2 3">
    <name type="scientific">Streptomyces bluensis</name>
    <dbReference type="NCBI Taxonomy" id="33897"/>
    <lineage>
        <taxon>Bacteria</taxon>
        <taxon>Bacillati</taxon>
        <taxon>Actinomycetota</taxon>
        <taxon>Actinomycetes</taxon>
        <taxon>Kitasatosporales</taxon>
        <taxon>Streptomycetaceae</taxon>
        <taxon>Streptomyces</taxon>
    </lineage>
</organism>
<gene>
    <name evidence="2" type="ORF">ACFY1D_00820</name>
</gene>
<evidence type="ECO:0000313" key="2">
    <source>
        <dbReference type="EMBL" id="MFF4520009.1"/>
    </source>
</evidence>
<name>A0ABW6UBQ4_9ACTN</name>
<dbReference type="EMBL" id="JBIAWJ010000001">
    <property type="protein sequence ID" value="MFF4520009.1"/>
    <property type="molecule type" value="Genomic_DNA"/>
</dbReference>
<feature type="compositionally biased region" description="Polar residues" evidence="1">
    <location>
        <begin position="32"/>
        <end position="57"/>
    </location>
</feature>
<reference evidence="2 3" key="1">
    <citation type="submission" date="2024-10" db="EMBL/GenBank/DDBJ databases">
        <title>The Natural Products Discovery Center: Release of the First 8490 Sequenced Strains for Exploring Actinobacteria Biosynthetic Diversity.</title>
        <authorList>
            <person name="Kalkreuter E."/>
            <person name="Kautsar S.A."/>
            <person name="Yang D."/>
            <person name="Bader C.D."/>
            <person name="Teijaro C.N."/>
            <person name="Fluegel L."/>
            <person name="Davis C.M."/>
            <person name="Simpson J.R."/>
            <person name="Lauterbach L."/>
            <person name="Steele A.D."/>
            <person name="Gui C."/>
            <person name="Meng S."/>
            <person name="Li G."/>
            <person name="Viehrig K."/>
            <person name="Ye F."/>
            <person name="Su P."/>
            <person name="Kiefer A.F."/>
            <person name="Nichols A."/>
            <person name="Cepeda A.J."/>
            <person name="Yan W."/>
            <person name="Fan B."/>
            <person name="Jiang Y."/>
            <person name="Adhikari A."/>
            <person name="Zheng C.-J."/>
            <person name="Schuster L."/>
            <person name="Cowan T.M."/>
            <person name="Smanski M.J."/>
            <person name="Chevrette M.G."/>
            <person name="De Carvalho L.P.S."/>
            <person name="Shen B."/>
        </authorList>
    </citation>
    <scope>NUCLEOTIDE SEQUENCE [LARGE SCALE GENOMIC DNA]</scope>
    <source>
        <strain evidence="2 3">NPDC001390</strain>
    </source>
</reference>
<dbReference type="RefSeq" id="WP_387882534.1">
    <property type="nucleotide sequence ID" value="NZ_JBIAWJ010000001.1"/>
</dbReference>